<reference evidence="1" key="1">
    <citation type="submission" date="2021-03" db="EMBL/GenBank/DDBJ databases">
        <authorList>
            <consortium name="DOE Joint Genome Institute"/>
            <person name="Ahrendt S."/>
            <person name="Looney B.P."/>
            <person name="Miyauchi S."/>
            <person name="Morin E."/>
            <person name="Drula E."/>
            <person name="Courty P.E."/>
            <person name="Chicoki N."/>
            <person name="Fauchery L."/>
            <person name="Kohler A."/>
            <person name="Kuo A."/>
            <person name="Labutti K."/>
            <person name="Pangilinan J."/>
            <person name="Lipzen A."/>
            <person name="Riley R."/>
            <person name="Andreopoulos W."/>
            <person name="He G."/>
            <person name="Johnson J."/>
            <person name="Barry K.W."/>
            <person name="Grigoriev I.V."/>
            <person name="Nagy L."/>
            <person name="Hibbett D."/>
            <person name="Henrissat B."/>
            <person name="Matheny P.B."/>
            <person name="Labbe J."/>
            <person name="Martin F."/>
        </authorList>
    </citation>
    <scope>NUCLEOTIDE SEQUENCE</scope>
    <source>
        <strain evidence="1">HHB10654</strain>
    </source>
</reference>
<comment type="caution">
    <text evidence="1">The sequence shown here is derived from an EMBL/GenBank/DDBJ whole genome shotgun (WGS) entry which is preliminary data.</text>
</comment>
<dbReference type="EMBL" id="MU277225">
    <property type="protein sequence ID" value="KAI0059640.1"/>
    <property type="molecule type" value="Genomic_DNA"/>
</dbReference>
<evidence type="ECO:0000313" key="1">
    <source>
        <dbReference type="EMBL" id="KAI0059640.1"/>
    </source>
</evidence>
<reference evidence="1" key="2">
    <citation type="journal article" date="2022" name="New Phytol.">
        <title>Evolutionary transition to the ectomycorrhizal habit in the genomes of a hyperdiverse lineage of mushroom-forming fungi.</title>
        <authorList>
            <person name="Looney B."/>
            <person name="Miyauchi S."/>
            <person name="Morin E."/>
            <person name="Drula E."/>
            <person name="Courty P.E."/>
            <person name="Kohler A."/>
            <person name="Kuo A."/>
            <person name="LaButti K."/>
            <person name="Pangilinan J."/>
            <person name="Lipzen A."/>
            <person name="Riley R."/>
            <person name="Andreopoulos W."/>
            <person name="He G."/>
            <person name="Johnson J."/>
            <person name="Nolan M."/>
            <person name="Tritt A."/>
            <person name="Barry K.W."/>
            <person name="Grigoriev I.V."/>
            <person name="Nagy L.G."/>
            <person name="Hibbett D."/>
            <person name="Henrissat B."/>
            <person name="Matheny P.B."/>
            <person name="Labbe J."/>
            <person name="Martin F.M."/>
        </authorList>
    </citation>
    <scope>NUCLEOTIDE SEQUENCE</scope>
    <source>
        <strain evidence="1">HHB10654</strain>
    </source>
</reference>
<sequence length="193" mass="22116">MFFKAVCRNDVSRRRREAPRAAPETSGLRPRGAARRASRRHPLPSFMQIAVHVNSCFREGSRSSFSIPTHHLHVISSRPPRVILMTHQLSTQHHGDLKQAGYGNFVKEKSQHPTKYRLAILLSLFFSIHYAGHDTNTDAINMVQHRRHGRLLEVCRSQVNWQVVMGVRPRRRLEGEVVDGCKRCRASAEGQIR</sequence>
<keyword evidence="2" id="KW-1185">Reference proteome</keyword>
<proteinExistence type="predicted"/>
<accession>A0ACB8SUL0</accession>
<organism evidence="1 2">
    <name type="scientific">Artomyces pyxidatus</name>
    <dbReference type="NCBI Taxonomy" id="48021"/>
    <lineage>
        <taxon>Eukaryota</taxon>
        <taxon>Fungi</taxon>
        <taxon>Dikarya</taxon>
        <taxon>Basidiomycota</taxon>
        <taxon>Agaricomycotina</taxon>
        <taxon>Agaricomycetes</taxon>
        <taxon>Russulales</taxon>
        <taxon>Auriscalpiaceae</taxon>
        <taxon>Artomyces</taxon>
    </lineage>
</organism>
<name>A0ACB8SUL0_9AGAM</name>
<evidence type="ECO:0000313" key="2">
    <source>
        <dbReference type="Proteomes" id="UP000814140"/>
    </source>
</evidence>
<dbReference type="Proteomes" id="UP000814140">
    <property type="component" value="Unassembled WGS sequence"/>
</dbReference>
<protein>
    <submittedName>
        <fullName evidence="1">Uncharacterized protein</fullName>
    </submittedName>
</protein>
<gene>
    <name evidence="1" type="ORF">BV25DRAFT_1062856</name>
</gene>